<feature type="domain" description="Ketopantoate reductase N-terminal" evidence="6">
    <location>
        <begin position="6"/>
        <end position="172"/>
    </location>
</feature>
<keyword evidence="3" id="KW-0521">NADP</keyword>
<evidence type="ECO:0000256" key="5">
    <source>
        <dbReference type="ARBA" id="ARBA00032024"/>
    </source>
</evidence>
<dbReference type="InterPro" id="IPR013332">
    <property type="entry name" value="KPR_N"/>
</dbReference>
<keyword evidence="9" id="KW-1185">Reference proteome</keyword>
<gene>
    <name evidence="8" type="ORF">PACTADRAFT_47773</name>
</gene>
<dbReference type="GO" id="GO:0050661">
    <property type="term" value="F:NADP binding"/>
    <property type="evidence" value="ECO:0007669"/>
    <property type="project" value="TreeGrafter"/>
</dbReference>
<sequence>MFPSKVYVLGVGSIGCLVSTQLAKISDRQIVLLLKDELTLNKFLNNESTLRYENLINLRNPIIQDFKFKALSSVPKNQFGKVDFIENLIVTTKSYQTLRGLEKFLPALNKNSKVLFIQNGLGVIDKLNETLFADPETRPQFYQGIISHGAFRQKKFAVKHVGLGDLKIAALPRTIPTFNQQEEFVNSTESEQNLVPDFIQDIIKTPILNAQYLDYEDLLVTQYEKLIINSCINPITAILDSFNGELLKIEEMYPIFSKIIQECIDVLTKSNLNTIRNHQNFNILLNKERLINVVFKVAEKTSRNSSSMREDIRSLNETEIDYVNGYVVELGKKYNVYTPYNRLICDLVKAKLSLNVYRNNDAIKMTL</sequence>
<dbReference type="STRING" id="669874.A0A1E4U1Q6"/>
<evidence type="ECO:0000259" key="7">
    <source>
        <dbReference type="Pfam" id="PF08546"/>
    </source>
</evidence>
<protein>
    <recommendedName>
        <fullName evidence="2">2-dehydropantoate 2-reductase</fullName>
        <ecNumber evidence="2">1.1.1.169</ecNumber>
    </recommendedName>
    <alternativeName>
        <fullName evidence="5">Ketopantoate reductase</fullName>
    </alternativeName>
</protein>
<dbReference type="InterPro" id="IPR013752">
    <property type="entry name" value="KPA_reductase"/>
</dbReference>
<dbReference type="Gene3D" id="1.10.1040.10">
    <property type="entry name" value="N-(1-d-carboxylethyl)-l-norvaline Dehydrogenase, domain 2"/>
    <property type="match status" value="1"/>
</dbReference>
<evidence type="ECO:0000313" key="9">
    <source>
        <dbReference type="Proteomes" id="UP000094236"/>
    </source>
</evidence>
<dbReference type="OrthoDB" id="73846at2759"/>
<evidence type="ECO:0000256" key="4">
    <source>
        <dbReference type="ARBA" id="ARBA00023002"/>
    </source>
</evidence>
<dbReference type="EMBL" id="KV454011">
    <property type="protein sequence ID" value="ODV97944.1"/>
    <property type="molecule type" value="Genomic_DNA"/>
</dbReference>
<dbReference type="EC" id="1.1.1.169" evidence="2"/>
<dbReference type="PROSITE" id="PS51257">
    <property type="entry name" value="PROKAR_LIPOPROTEIN"/>
    <property type="match status" value="1"/>
</dbReference>
<dbReference type="NCBIfam" id="TIGR00745">
    <property type="entry name" value="apbA_panE"/>
    <property type="match status" value="1"/>
</dbReference>
<dbReference type="InterPro" id="IPR008927">
    <property type="entry name" value="6-PGluconate_DH-like_C_sf"/>
</dbReference>
<reference evidence="9" key="1">
    <citation type="submission" date="2016-05" db="EMBL/GenBank/DDBJ databases">
        <title>Comparative genomics of biotechnologically important yeasts.</title>
        <authorList>
            <consortium name="DOE Joint Genome Institute"/>
            <person name="Riley R."/>
            <person name="Haridas S."/>
            <person name="Wolfe K.H."/>
            <person name="Lopes M.R."/>
            <person name="Hittinger C.T."/>
            <person name="Goker M."/>
            <person name="Salamov A."/>
            <person name="Wisecaver J."/>
            <person name="Long T.M."/>
            <person name="Aerts A.L."/>
            <person name="Barry K."/>
            <person name="Choi C."/>
            <person name="Clum A."/>
            <person name="Coughlan A.Y."/>
            <person name="Deshpande S."/>
            <person name="Douglass A.P."/>
            <person name="Hanson S.J."/>
            <person name="Klenk H.-P."/>
            <person name="Labutti K."/>
            <person name="Lapidus A."/>
            <person name="Lindquist E."/>
            <person name="Lipzen A."/>
            <person name="Meier-Kolthoff J.P."/>
            <person name="Ohm R.A."/>
            <person name="Otillar R.P."/>
            <person name="Pangilinan J."/>
            <person name="Peng Y."/>
            <person name="Rokas A."/>
            <person name="Rosa C.A."/>
            <person name="Scheuner C."/>
            <person name="Sibirny A.A."/>
            <person name="Slot J.C."/>
            <person name="Stielow J.B."/>
            <person name="Sun H."/>
            <person name="Kurtzman C.P."/>
            <person name="Blackwell M."/>
            <person name="Grigoriev I.V."/>
            <person name="Jeffries T.W."/>
        </authorList>
    </citation>
    <scope>NUCLEOTIDE SEQUENCE [LARGE SCALE GENOMIC DNA]</scope>
    <source>
        <strain evidence="9">NRRL Y-2460</strain>
    </source>
</reference>
<dbReference type="SUPFAM" id="SSF51735">
    <property type="entry name" value="NAD(P)-binding Rossmann-fold domains"/>
    <property type="match status" value="1"/>
</dbReference>
<feature type="domain" description="Ketopantoate reductase C-terminal" evidence="7">
    <location>
        <begin position="219"/>
        <end position="351"/>
    </location>
</feature>
<dbReference type="AlphaFoldDB" id="A0A1E4U1Q6"/>
<organism evidence="8 9">
    <name type="scientific">Pachysolen tannophilus NRRL Y-2460</name>
    <dbReference type="NCBI Taxonomy" id="669874"/>
    <lineage>
        <taxon>Eukaryota</taxon>
        <taxon>Fungi</taxon>
        <taxon>Dikarya</taxon>
        <taxon>Ascomycota</taxon>
        <taxon>Saccharomycotina</taxon>
        <taxon>Pichiomycetes</taxon>
        <taxon>Pachysolenaceae</taxon>
        <taxon>Pachysolen</taxon>
    </lineage>
</organism>
<dbReference type="InterPro" id="IPR050838">
    <property type="entry name" value="Ketopantoate_reductase"/>
</dbReference>
<dbReference type="GO" id="GO:0015940">
    <property type="term" value="P:pantothenate biosynthetic process"/>
    <property type="evidence" value="ECO:0007669"/>
    <property type="project" value="InterPro"/>
</dbReference>
<dbReference type="Proteomes" id="UP000094236">
    <property type="component" value="Unassembled WGS sequence"/>
</dbReference>
<dbReference type="Gene3D" id="3.40.50.720">
    <property type="entry name" value="NAD(P)-binding Rossmann-like Domain"/>
    <property type="match status" value="1"/>
</dbReference>
<dbReference type="InterPro" id="IPR036291">
    <property type="entry name" value="NAD(P)-bd_dom_sf"/>
</dbReference>
<evidence type="ECO:0000313" key="8">
    <source>
        <dbReference type="EMBL" id="ODV97944.1"/>
    </source>
</evidence>
<accession>A0A1E4U1Q6</accession>
<dbReference type="PANTHER" id="PTHR43765">
    <property type="entry name" value="2-DEHYDROPANTOATE 2-REDUCTASE-RELATED"/>
    <property type="match status" value="1"/>
</dbReference>
<dbReference type="SUPFAM" id="SSF48179">
    <property type="entry name" value="6-phosphogluconate dehydrogenase C-terminal domain-like"/>
    <property type="match status" value="1"/>
</dbReference>
<dbReference type="GO" id="GO:0008677">
    <property type="term" value="F:2-dehydropantoate 2-reductase activity"/>
    <property type="evidence" value="ECO:0007669"/>
    <property type="project" value="UniProtKB-EC"/>
</dbReference>
<proteinExistence type="inferred from homology"/>
<dbReference type="PANTHER" id="PTHR43765:SF2">
    <property type="entry name" value="2-DEHYDROPANTOATE 2-REDUCTASE"/>
    <property type="match status" value="1"/>
</dbReference>
<evidence type="ECO:0000256" key="3">
    <source>
        <dbReference type="ARBA" id="ARBA00022857"/>
    </source>
</evidence>
<evidence type="ECO:0000256" key="1">
    <source>
        <dbReference type="ARBA" id="ARBA00007870"/>
    </source>
</evidence>
<comment type="similarity">
    <text evidence="1">Belongs to the ketopantoate reductase family.</text>
</comment>
<evidence type="ECO:0000259" key="6">
    <source>
        <dbReference type="Pfam" id="PF02558"/>
    </source>
</evidence>
<evidence type="ECO:0000256" key="2">
    <source>
        <dbReference type="ARBA" id="ARBA00013014"/>
    </source>
</evidence>
<dbReference type="Pfam" id="PF08546">
    <property type="entry name" value="ApbA_C"/>
    <property type="match status" value="1"/>
</dbReference>
<dbReference type="GO" id="GO:0005739">
    <property type="term" value="C:mitochondrion"/>
    <property type="evidence" value="ECO:0007669"/>
    <property type="project" value="TreeGrafter"/>
</dbReference>
<dbReference type="InterPro" id="IPR013328">
    <property type="entry name" value="6PGD_dom2"/>
</dbReference>
<dbReference type="InterPro" id="IPR003710">
    <property type="entry name" value="ApbA"/>
</dbReference>
<name>A0A1E4U1Q6_PACTA</name>
<dbReference type="Pfam" id="PF02558">
    <property type="entry name" value="ApbA"/>
    <property type="match status" value="1"/>
</dbReference>
<keyword evidence="4" id="KW-0560">Oxidoreductase</keyword>